<dbReference type="EnsemblProtists" id="EKX53026">
    <property type="protein sequence ID" value="EKX53026"/>
    <property type="gene ID" value="GUITHDRAFT_133411"/>
</dbReference>
<name>L1JWR3_GUITC</name>
<dbReference type="KEGG" id="gtt:GUITHDRAFT_133411"/>
<reference evidence="2" key="3">
    <citation type="submission" date="2016-03" db="UniProtKB">
        <authorList>
            <consortium name="EnsemblProtists"/>
        </authorList>
    </citation>
    <scope>IDENTIFICATION</scope>
</reference>
<protein>
    <submittedName>
        <fullName evidence="1 2">Uncharacterized protein</fullName>
    </submittedName>
</protein>
<organism evidence="1">
    <name type="scientific">Guillardia theta (strain CCMP2712)</name>
    <name type="common">Cryptophyte</name>
    <dbReference type="NCBI Taxonomy" id="905079"/>
    <lineage>
        <taxon>Eukaryota</taxon>
        <taxon>Cryptophyceae</taxon>
        <taxon>Pyrenomonadales</taxon>
        <taxon>Geminigeraceae</taxon>
        <taxon>Guillardia</taxon>
    </lineage>
</organism>
<dbReference type="AlphaFoldDB" id="L1JWR3"/>
<dbReference type="GeneID" id="17309708"/>
<evidence type="ECO:0000313" key="2">
    <source>
        <dbReference type="EnsemblProtists" id="EKX53026"/>
    </source>
</evidence>
<reference evidence="1 3" key="1">
    <citation type="journal article" date="2012" name="Nature">
        <title>Algal genomes reveal evolutionary mosaicism and the fate of nucleomorphs.</title>
        <authorList>
            <consortium name="DOE Joint Genome Institute"/>
            <person name="Curtis B.A."/>
            <person name="Tanifuji G."/>
            <person name="Burki F."/>
            <person name="Gruber A."/>
            <person name="Irimia M."/>
            <person name="Maruyama S."/>
            <person name="Arias M.C."/>
            <person name="Ball S.G."/>
            <person name="Gile G.H."/>
            <person name="Hirakawa Y."/>
            <person name="Hopkins J.F."/>
            <person name="Kuo A."/>
            <person name="Rensing S.A."/>
            <person name="Schmutz J."/>
            <person name="Symeonidi A."/>
            <person name="Elias M."/>
            <person name="Eveleigh R.J."/>
            <person name="Herman E.K."/>
            <person name="Klute M.J."/>
            <person name="Nakayama T."/>
            <person name="Obornik M."/>
            <person name="Reyes-Prieto A."/>
            <person name="Armbrust E.V."/>
            <person name="Aves S.J."/>
            <person name="Beiko R.G."/>
            <person name="Coutinho P."/>
            <person name="Dacks J.B."/>
            <person name="Durnford D.G."/>
            <person name="Fast N.M."/>
            <person name="Green B.R."/>
            <person name="Grisdale C.J."/>
            <person name="Hempel F."/>
            <person name="Henrissat B."/>
            <person name="Hoppner M.P."/>
            <person name="Ishida K."/>
            <person name="Kim E."/>
            <person name="Koreny L."/>
            <person name="Kroth P.G."/>
            <person name="Liu Y."/>
            <person name="Malik S.B."/>
            <person name="Maier U.G."/>
            <person name="McRose D."/>
            <person name="Mock T."/>
            <person name="Neilson J.A."/>
            <person name="Onodera N.T."/>
            <person name="Poole A.M."/>
            <person name="Pritham E.J."/>
            <person name="Richards T.A."/>
            <person name="Rocap G."/>
            <person name="Roy S.W."/>
            <person name="Sarai C."/>
            <person name="Schaack S."/>
            <person name="Shirato S."/>
            <person name="Slamovits C.H."/>
            <person name="Spencer D.F."/>
            <person name="Suzuki S."/>
            <person name="Worden A.Z."/>
            <person name="Zauner S."/>
            <person name="Barry K."/>
            <person name="Bell C."/>
            <person name="Bharti A.K."/>
            <person name="Crow J.A."/>
            <person name="Grimwood J."/>
            <person name="Kramer R."/>
            <person name="Lindquist E."/>
            <person name="Lucas S."/>
            <person name="Salamov A."/>
            <person name="McFadden G.I."/>
            <person name="Lane C.E."/>
            <person name="Keeling P.J."/>
            <person name="Gray M.W."/>
            <person name="Grigoriev I.V."/>
            <person name="Archibald J.M."/>
        </authorList>
    </citation>
    <scope>NUCLEOTIDE SEQUENCE</scope>
    <source>
        <strain evidence="1 3">CCMP2712</strain>
    </source>
</reference>
<dbReference type="RefSeq" id="XP_005840006.1">
    <property type="nucleotide sequence ID" value="XM_005839949.1"/>
</dbReference>
<keyword evidence="3" id="KW-1185">Reference proteome</keyword>
<sequence>MMMMMILTQWDHQQLLLLQQQRSLNAAVEVDVVEKRPKASHGPEASVSHCHEPGWGRGCNRRLCGGGGGRRRLGACGVLKWNKSTDGPQGTRRLFLGPNISMPKRDTFDYIDSELGSTLKQVEQQDKECLDLSLTKAAKLHQCHVWMGIEKPLLQRHELALSSDHVDQELKRKLQKHAESVTKSAGYQQLGMTLFLQISQVQGDIHLDLSHDIGKSQTFIISVRVEPDRPRFLHRLIGLKDGHLWEIGNDDHAVRAEEGDAFSCWERLRDEQKQAICTFFTHLRLSPEIADGWKEFFSGECRLARVRE</sequence>
<dbReference type="PaxDb" id="55529-EKX53026"/>
<dbReference type="HOGENOM" id="CLU_904462_0_0_1"/>
<reference evidence="3" key="2">
    <citation type="submission" date="2012-11" db="EMBL/GenBank/DDBJ databases">
        <authorList>
            <person name="Kuo A."/>
            <person name="Curtis B.A."/>
            <person name="Tanifuji G."/>
            <person name="Burki F."/>
            <person name="Gruber A."/>
            <person name="Irimia M."/>
            <person name="Maruyama S."/>
            <person name="Arias M.C."/>
            <person name="Ball S.G."/>
            <person name="Gile G.H."/>
            <person name="Hirakawa Y."/>
            <person name="Hopkins J.F."/>
            <person name="Rensing S.A."/>
            <person name="Schmutz J."/>
            <person name="Symeonidi A."/>
            <person name="Elias M."/>
            <person name="Eveleigh R.J."/>
            <person name="Herman E.K."/>
            <person name="Klute M.J."/>
            <person name="Nakayama T."/>
            <person name="Obornik M."/>
            <person name="Reyes-Prieto A."/>
            <person name="Armbrust E.V."/>
            <person name="Aves S.J."/>
            <person name="Beiko R.G."/>
            <person name="Coutinho P."/>
            <person name="Dacks J.B."/>
            <person name="Durnford D.G."/>
            <person name="Fast N.M."/>
            <person name="Green B.R."/>
            <person name="Grisdale C."/>
            <person name="Hempe F."/>
            <person name="Henrissat B."/>
            <person name="Hoppner M.P."/>
            <person name="Ishida K.-I."/>
            <person name="Kim E."/>
            <person name="Koreny L."/>
            <person name="Kroth P.G."/>
            <person name="Liu Y."/>
            <person name="Malik S.-B."/>
            <person name="Maier U.G."/>
            <person name="McRose D."/>
            <person name="Mock T."/>
            <person name="Neilson J.A."/>
            <person name="Onodera N.T."/>
            <person name="Poole A.M."/>
            <person name="Pritham E.J."/>
            <person name="Richards T.A."/>
            <person name="Rocap G."/>
            <person name="Roy S.W."/>
            <person name="Sarai C."/>
            <person name="Schaack S."/>
            <person name="Shirato S."/>
            <person name="Slamovits C.H."/>
            <person name="Spencer D.F."/>
            <person name="Suzuki S."/>
            <person name="Worden A.Z."/>
            <person name="Zauner S."/>
            <person name="Barry K."/>
            <person name="Bell C."/>
            <person name="Bharti A.K."/>
            <person name="Crow J.A."/>
            <person name="Grimwood J."/>
            <person name="Kramer R."/>
            <person name="Lindquist E."/>
            <person name="Lucas S."/>
            <person name="Salamov A."/>
            <person name="McFadden G.I."/>
            <person name="Lane C.E."/>
            <person name="Keeling P.J."/>
            <person name="Gray M.W."/>
            <person name="Grigoriev I.V."/>
            <person name="Archibald J.M."/>
        </authorList>
    </citation>
    <scope>NUCLEOTIDE SEQUENCE</scope>
    <source>
        <strain evidence="3">CCMP2712</strain>
    </source>
</reference>
<dbReference type="EMBL" id="JH992971">
    <property type="protein sequence ID" value="EKX53026.1"/>
    <property type="molecule type" value="Genomic_DNA"/>
</dbReference>
<evidence type="ECO:0000313" key="1">
    <source>
        <dbReference type="EMBL" id="EKX53026.1"/>
    </source>
</evidence>
<dbReference type="Proteomes" id="UP000011087">
    <property type="component" value="Unassembled WGS sequence"/>
</dbReference>
<gene>
    <name evidence="1" type="ORF">GUITHDRAFT_133411</name>
</gene>
<accession>L1JWR3</accession>
<proteinExistence type="predicted"/>
<evidence type="ECO:0000313" key="3">
    <source>
        <dbReference type="Proteomes" id="UP000011087"/>
    </source>
</evidence>